<evidence type="ECO:0000313" key="2">
    <source>
        <dbReference type="Proteomes" id="UP001610444"/>
    </source>
</evidence>
<evidence type="ECO:0000313" key="1">
    <source>
        <dbReference type="EMBL" id="KAL2845615.1"/>
    </source>
</evidence>
<dbReference type="Proteomes" id="UP001610444">
    <property type="component" value="Unassembled WGS sequence"/>
</dbReference>
<sequence>MTTAPRPAEHAAALVVPAARLYLGKARANSRNSLVLFLHICGLARLQALAASLKYDDGSNLYSPESNRPELVGFRVTHEPSSIDDGENLFLDDGSDIERPLALEEMLLSVEA</sequence>
<dbReference type="EMBL" id="JBFXLR010000036">
    <property type="protein sequence ID" value="KAL2845615.1"/>
    <property type="molecule type" value="Genomic_DNA"/>
</dbReference>
<dbReference type="RefSeq" id="XP_070896749.1">
    <property type="nucleotide sequence ID" value="XM_071046266.1"/>
</dbReference>
<comment type="caution">
    <text evidence="1">The sequence shown here is derived from an EMBL/GenBank/DDBJ whole genome shotgun (WGS) entry which is preliminary data.</text>
</comment>
<organism evidence="1 2">
    <name type="scientific">Aspergillus pseudodeflectus</name>
    <dbReference type="NCBI Taxonomy" id="176178"/>
    <lineage>
        <taxon>Eukaryota</taxon>
        <taxon>Fungi</taxon>
        <taxon>Dikarya</taxon>
        <taxon>Ascomycota</taxon>
        <taxon>Pezizomycotina</taxon>
        <taxon>Eurotiomycetes</taxon>
        <taxon>Eurotiomycetidae</taxon>
        <taxon>Eurotiales</taxon>
        <taxon>Aspergillaceae</taxon>
        <taxon>Aspergillus</taxon>
        <taxon>Aspergillus subgen. Nidulantes</taxon>
    </lineage>
</organism>
<protein>
    <submittedName>
        <fullName evidence="1">Uncharacterized protein</fullName>
    </submittedName>
</protein>
<keyword evidence="2" id="KW-1185">Reference proteome</keyword>
<proteinExistence type="predicted"/>
<dbReference type="GeneID" id="98161430"/>
<gene>
    <name evidence="1" type="ORF">BJX68DRAFT_269141</name>
</gene>
<accession>A0ABR4JZZ6</accession>
<reference evidence="1 2" key="1">
    <citation type="submission" date="2024-07" db="EMBL/GenBank/DDBJ databases">
        <title>Section-level genome sequencing and comparative genomics of Aspergillus sections Usti and Cavernicolus.</title>
        <authorList>
            <consortium name="Lawrence Berkeley National Laboratory"/>
            <person name="Nybo J.L."/>
            <person name="Vesth T.C."/>
            <person name="Theobald S."/>
            <person name="Frisvad J.C."/>
            <person name="Larsen T.O."/>
            <person name="Kjaerboelling I."/>
            <person name="Rothschild-Mancinelli K."/>
            <person name="Lyhne E.K."/>
            <person name="Kogle M.E."/>
            <person name="Barry K."/>
            <person name="Clum A."/>
            <person name="Na H."/>
            <person name="Ledsgaard L."/>
            <person name="Lin J."/>
            <person name="Lipzen A."/>
            <person name="Kuo A."/>
            <person name="Riley R."/>
            <person name="Mondo S."/>
            <person name="LaButti K."/>
            <person name="Haridas S."/>
            <person name="Pangalinan J."/>
            <person name="Salamov A.A."/>
            <person name="Simmons B.A."/>
            <person name="Magnuson J.K."/>
            <person name="Chen J."/>
            <person name="Drula E."/>
            <person name="Henrissat B."/>
            <person name="Wiebenga A."/>
            <person name="Lubbers R.J."/>
            <person name="Gomes A.C."/>
            <person name="Macurrencykelacurrency M.R."/>
            <person name="Stajich J."/>
            <person name="Grigoriev I.V."/>
            <person name="Mortensen U.H."/>
            <person name="De vries R.P."/>
            <person name="Baker S.E."/>
            <person name="Andersen M.R."/>
        </authorList>
    </citation>
    <scope>NUCLEOTIDE SEQUENCE [LARGE SCALE GENOMIC DNA]</scope>
    <source>
        <strain evidence="1 2">CBS 756.74</strain>
    </source>
</reference>
<name>A0ABR4JZZ6_9EURO</name>